<sequence length="91" mass="9547">MKFLDNLVRKYANTAGKAVSAGVKQDIKAGFAEALPTIIGLGTIVVGILACNGKAGTKTASKSALRTVTVITNNYFLDAAMKEDVISKMIK</sequence>
<accession>A0A8S5QPL2</accession>
<protein>
    <submittedName>
        <fullName evidence="1">Uncharacterized protein</fullName>
    </submittedName>
</protein>
<proteinExistence type="predicted"/>
<organism evidence="1">
    <name type="scientific">Siphoviridae sp. ctgBD49</name>
    <dbReference type="NCBI Taxonomy" id="2826420"/>
    <lineage>
        <taxon>Viruses</taxon>
        <taxon>Duplodnaviria</taxon>
        <taxon>Heunggongvirae</taxon>
        <taxon>Uroviricota</taxon>
        <taxon>Caudoviricetes</taxon>
    </lineage>
</organism>
<reference evidence="1" key="1">
    <citation type="journal article" date="2021" name="Proc. Natl. Acad. Sci. U.S.A.">
        <title>A Catalog of Tens of Thousands of Viruses from Human Metagenomes Reveals Hidden Associations with Chronic Diseases.</title>
        <authorList>
            <person name="Tisza M.J."/>
            <person name="Buck C.B."/>
        </authorList>
    </citation>
    <scope>NUCLEOTIDE SEQUENCE</scope>
    <source>
        <strain evidence="1">CtgBD49</strain>
    </source>
</reference>
<name>A0A8S5QPL2_9CAUD</name>
<dbReference type="EMBL" id="BK015703">
    <property type="protein sequence ID" value="DAE20946.1"/>
    <property type="molecule type" value="Genomic_DNA"/>
</dbReference>
<evidence type="ECO:0000313" key="1">
    <source>
        <dbReference type="EMBL" id="DAE20946.1"/>
    </source>
</evidence>